<dbReference type="PATRIC" id="fig|1125725.3.peg.102"/>
<dbReference type="EMBL" id="AVQI01000067">
    <property type="protein sequence ID" value="ERK00480.1"/>
    <property type="molecule type" value="Genomic_DNA"/>
</dbReference>
<dbReference type="Pfam" id="PF11363">
    <property type="entry name" value="DUF3164"/>
    <property type="match status" value="1"/>
</dbReference>
<accession>U2MFN8</accession>
<evidence type="ECO:0000313" key="2">
    <source>
        <dbReference type="EMBL" id="ERK00480.1"/>
    </source>
</evidence>
<dbReference type="AlphaFoldDB" id="U2MFN8"/>
<evidence type="ECO:0000313" key="1">
    <source>
        <dbReference type="EMBL" id="ERF61908.1"/>
    </source>
</evidence>
<sequence length="200" mass="22833">MSKQFMEDAQGRQVPVSMIKKFDLKRNDLVCSIMERTFAERERLAEFKRQVWEEIQAFVDESAKDSGAKKLGGKKGNITLTSFDGRYKLIVAVNDGILFNEKLQIAKQLIDECIGKWSKNARPELKVLVDDAFNVGKNGLVSTGKVLGLRRLNITDATWRRAMDAITESIQVVSSKTYMRFYERQEDESYKQIPLDVASL</sequence>
<dbReference type="Proteomes" id="UP000016412">
    <property type="component" value="Unassembled WGS sequence"/>
</dbReference>
<comment type="caution">
    <text evidence="1">The sequence shown here is derived from an EMBL/GenBank/DDBJ whole genome shotgun (WGS) entry which is preliminary data.</text>
</comment>
<protein>
    <submittedName>
        <fullName evidence="1">PF11363 family protein</fullName>
    </submittedName>
</protein>
<keyword evidence="4" id="KW-1185">Reference proteome</keyword>
<proteinExistence type="predicted"/>
<gene>
    <name evidence="2" type="ORF">HMPREF0860_1050</name>
    <name evidence="1" type="ORF">HMPREF1325_1846</name>
</gene>
<evidence type="ECO:0000313" key="3">
    <source>
        <dbReference type="Proteomes" id="UP000016412"/>
    </source>
</evidence>
<dbReference type="RefSeq" id="WP_021329172.1">
    <property type="nucleotide sequence ID" value="NZ_AUZJ01000002.1"/>
</dbReference>
<dbReference type="EMBL" id="AUZJ01000002">
    <property type="protein sequence ID" value="ERF61908.1"/>
    <property type="molecule type" value="Genomic_DNA"/>
</dbReference>
<dbReference type="InterPro" id="IPR021505">
    <property type="entry name" value="Phage_B3_Orf6"/>
</dbReference>
<dbReference type="OrthoDB" id="7554786at2"/>
<evidence type="ECO:0000313" key="4">
    <source>
        <dbReference type="Proteomes" id="UP000016646"/>
    </source>
</evidence>
<dbReference type="STRING" id="1125725.HMPREF1325_1846"/>
<organism evidence="1 3">
    <name type="scientific">Treponema socranskii subsp. socranskii VPI DR56BR1116 = ATCC 35536</name>
    <dbReference type="NCBI Taxonomy" id="1125725"/>
    <lineage>
        <taxon>Bacteria</taxon>
        <taxon>Pseudomonadati</taxon>
        <taxon>Spirochaetota</taxon>
        <taxon>Spirochaetia</taxon>
        <taxon>Spirochaetales</taxon>
        <taxon>Treponemataceae</taxon>
        <taxon>Treponema</taxon>
    </lineage>
</organism>
<dbReference type="Proteomes" id="UP000016646">
    <property type="component" value="Unassembled WGS sequence"/>
</dbReference>
<name>U2MFN8_TRESO</name>
<dbReference type="eggNOG" id="ENOG502ZBJ1">
    <property type="taxonomic scope" value="Bacteria"/>
</dbReference>
<reference evidence="3 4" key="1">
    <citation type="submission" date="2013-08" db="EMBL/GenBank/DDBJ databases">
        <authorList>
            <person name="Durkin A.S."/>
            <person name="Haft D.R."/>
            <person name="McCorrison J."/>
            <person name="Torralba M."/>
            <person name="Gillis M."/>
            <person name="Haft D.H."/>
            <person name="Methe B."/>
            <person name="Sutton G."/>
            <person name="Nelson K.E."/>
        </authorList>
    </citation>
    <scope>NUCLEOTIDE SEQUENCE [LARGE SCALE GENOMIC DNA]</scope>
    <source>
        <strain evidence="2 4">ATCC 35536</strain>
        <strain evidence="1 3">VPI DR56BR1116</strain>
    </source>
</reference>